<dbReference type="Proteomes" id="UP001056778">
    <property type="component" value="Chromosome 4"/>
</dbReference>
<organism evidence="1 2">
    <name type="scientific">Holotrichia oblita</name>
    <name type="common">Chafer beetle</name>
    <dbReference type="NCBI Taxonomy" id="644536"/>
    <lineage>
        <taxon>Eukaryota</taxon>
        <taxon>Metazoa</taxon>
        <taxon>Ecdysozoa</taxon>
        <taxon>Arthropoda</taxon>
        <taxon>Hexapoda</taxon>
        <taxon>Insecta</taxon>
        <taxon>Pterygota</taxon>
        <taxon>Neoptera</taxon>
        <taxon>Endopterygota</taxon>
        <taxon>Coleoptera</taxon>
        <taxon>Polyphaga</taxon>
        <taxon>Scarabaeiformia</taxon>
        <taxon>Scarabaeidae</taxon>
        <taxon>Melolonthinae</taxon>
        <taxon>Holotrichia</taxon>
    </lineage>
</organism>
<accession>A0ACB9TB95</accession>
<proteinExistence type="predicted"/>
<keyword evidence="2" id="KW-1185">Reference proteome</keyword>
<evidence type="ECO:0000313" key="1">
    <source>
        <dbReference type="EMBL" id="KAI4464105.1"/>
    </source>
</evidence>
<comment type="caution">
    <text evidence="1">The sequence shown here is derived from an EMBL/GenBank/DDBJ whole genome shotgun (WGS) entry which is preliminary data.</text>
</comment>
<sequence length="1451" mass="164065">MLWVVIFAVVGAVHALPVKDDLRAVHPDVGLSTIDMIRRRGYPAENHVNIQTSDGYLLDMHRIPYGRGNGHITNKPVVFLMHGLLCSSADWVNMGPEKSIAYQLADAGYDVWMGNARGNTWSRKHTILNPNRDSDFWQFSWHEIGTIDLPTMIDYVLGVTGQKQVFYIGHSQGTTSFFVMASEKPQYNDKIKLMVAMAPVAYMSNLENPFFQLLANFHNTLEVGKFRQYDHGLITNLIKYGSLTPPDYNTAAVTAPVALTYSLNDWLAAVVRSNTFDTMKSAIGFVFLLAVALAQDVPETQDERNQHPDVGLNTIEMIRRQEYPVEEHINIQTPDGYLLDMHRIPHGRNNAGQSNKPVAFVMHGLLSSSADWVNMGPEKSIAYQLADEGYDVWMGNARGNTWSRKHIILNPNRDSDFWDFSWHEIGSIDLPTMIDYVLRVTGRQQVFYIGHSQGTTAFWVMLSERPEYNDKIRLMIALAPIAYMSNMTNPFFQVMAMFHNTLEWVLGFIGIDEFLPNTDLFGLIGQIACNDESFVQGLCASVFFLIGGWNSAQLNQSMIPVITTNTPAGSSTKQMIHYAQGISSGHFRKYDYGLILNLIRYGSLSPPAYEIANIRAPVGLFYSANDWLAAVVDVHQFASQLPNLALQFLVPDPRFNHLDYLFAIDIEMVQRQGYPIEEHVNIQTEDGYLLDIHRIPHGKSNGHETNKPVAFLMHGLLCSSADWVNMGAENALAYILADAGYDVWMGNARGNTWSRKHITYNPNRDSEFWEFSWHEIGAYDLPAVIDYILGVTGQEQLFYIGHSQGTTVFYVMASERPEYNSKIKLAVALAPIGYMSNMTNPFFQLLSLFHNSLEWIMSFLGINEFLPSNDLFGLIGQAACNDESIFQVVCSSVIFLICGWNSEQLNASMLPVIMSNAPAGISTRQLVHYAQGIRSGNFRQYDHGLILNLIKNGSLSPPDYQIKDISAPIGLFYSANDWLAAIVIQMIERQGYPAETHKNVKTEDGYLLELHRIPYGKRNTSPSEKPVVFLMHGIMSSSADWVNMGSEKSLSYILADAGYDVWMGNARGNKWSRRHIKYDPDSIQDAPQFWNFSWHEIGTRDLPAMIDYVLKETNRKNLIYVGHSQGTTTFFVLLSERPDYNDKIGLMIALAPIAYMSHLTNPFLQFISTGYREINTVMIKLGRYELVAPDNVYSKIGMKACKQTSIFQELCASTFFMTGGWNSAQLNRTMIPVIMSNTPAGCSTKQLAHYAQEIRSGKFRQYDYDDAITNKIYYKSTSPPDYKIQNIRIPIGLFYSSNDWLAAVIVLAKYYWIVYYRPTGAVLFKEIYTFWDKGDISNDEIHRHVDDDVLKTLKRLETVLLVLVVTSVAVLYGTAPLLITDKPYVLHVTLDIESVMASTARTVEERNSVYNDEDAQANLLYDMNMETLVKVSNRTRERNNSTGVTIHVIDD</sequence>
<name>A0ACB9TB95_HOLOL</name>
<evidence type="ECO:0000313" key="2">
    <source>
        <dbReference type="Proteomes" id="UP001056778"/>
    </source>
</evidence>
<protein>
    <submittedName>
        <fullName evidence="1">Lysosomal acid lipase-related</fullName>
    </submittedName>
</protein>
<reference evidence="1" key="1">
    <citation type="submission" date="2022-04" db="EMBL/GenBank/DDBJ databases">
        <title>Chromosome-scale genome assembly of Holotrichia oblita Faldermann.</title>
        <authorList>
            <person name="Rongchong L."/>
        </authorList>
    </citation>
    <scope>NUCLEOTIDE SEQUENCE</scope>
    <source>
        <strain evidence="1">81SQS9</strain>
    </source>
</reference>
<dbReference type="EMBL" id="CM043018">
    <property type="protein sequence ID" value="KAI4464105.1"/>
    <property type="molecule type" value="Genomic_DNA"/>
</dbReference>
<gene>
    <name evidence="1" type="ORF">MML48_4g00007797</name>
</gene>